<evidence type="ECO:0000256" key="2">
    <source>
        <dbReference type="ARBA" id="ARBA00009142"/>
    </source>
</evidence>
<feature type="transmembrane region" description="Helical" evidence="8">
    <location>
        <begin position="6"/>
        <end position="31"/>
    </location>
</feature>
<dbReference type="InterPro" id="IPR052017">
    <property type="entry name" value="TSUP"/>
</dbReference>
<feature type="transmembrane region" description="Helical" evidence="8">
    <location>
        <begin position="95"/>
        <end position="113"/>
    </location>
</feature>
<evidence type="ECO:0000256" key="8">
    <source>
        <dbReference type="RuleBase" id="RU363041"/>
    </source>
</evidence>
<evidence type="ECO:0000256" key="1">
    <source>
        <dbReference type="ARBA" id="ARBA00004651"/>
    </source>
</evidence>
<keyword evidence="10" id="KW-1185">Reference proteome</keyword>
<comment type="subcellular location">
    <subcellularLocation>
        <location evidence="1 8">Cell membrane</location>
        <topology evidence="1 8">Multi-pass membrane protein</topology>
    </subcellularLocation>
</comment>
<feature type="transmembrane region" description="Helical" evidence="8">
    <location>
        <begin position="70"/>
        <end position="89"/>
    </location>
</feature>
<dbReference type="OrthoDB" id="8421744at2"/>
<dbReference type="Proteomes" id="UP000294850">
    <property type="component" value="Unassembled WGS sequence"/>
</dbReference>
<feature type="transmembrane region" description="Helical" evidence="8">
    <location>
        <begin position="181"/>
        <end position="206"/>
    </location>
</feature>
<evidence type="ECO:0000256" key="4">
    <source>
        <dbReference type="ARBA" id="ARBA00022475"/>
    </source>
</evidence>
<accession>A0A4R5DQG2</accession>
<feature type="transmembrane region" description="Helical" evidence="8">
    <location>
        <begin position="227"/>
        <end position="248"/>
    </location>
</feature>
<comment type="similarity">
    <text evidence="2 8">Belongs to the 4-toluene sulfonate uptake permease (TSUP) (TC 2.A.102) family.</text>
</comment>
<evidence type="ECO:0000313" key="10">
    <source>
        <dbReference type="Proteomes" id="UP000294850"/>
    </source>
</evidence>
<reference evidence="9 10" key="1">
    <citation type="submission" date="2019-03" db="EMBL/GenBank/DDBJ databases">
        <title>Dyadobacter AR-3-6 sp. nov., isolated from arctic soil.</title>
        <authorList>
            <person name="Chaudhary D.K."/>
        </authorList>
    </citation>
    <scope>NUCLEOTIDE SEQUENCE [LARGE SCALE GENOMIC DNA]</scope>
    <source>
        <strain evidence="9 10">AR-3-6</strain>
    </source>
</reference>
<dbReference type="Pfam" id="PF01925">
    <property type="entry name" value="TauE"/>
    <property type="match status" value="1"/>
</dbReference>
<dbReference type="PANTHER" id="PTHR30269:SF37">
    <property type="entry name" value="MEMBRANE TRANSPORTER PROTEIN"/>
    <property type="match status" value="1"/>
</dbReference>
<comment type="caution">
    <text evidence="9">The sequence shown here is derived from an EMBL/GenBank/DDBJ whole genome shotgun (WGS) entry which is preliminary data.</text>
</comment>
<dbReference type="EMBL" id="SMFL01000007">
    <property type="protein sequence ID" value="TDE13245.1"/>
    <property type="molecule type" value="Genomic_DNA"/>
</dbReference>
<keyword evidence="4 8" id="KW-1003">Cell membrane</keyword>
<feature type="transmembrane region" description="Helical" evidence="8">
    <location>
        <begin position="125"/>
        <end position="151"/>
    </location>
</feature>
<evidence type="ECO:0000256" key="3">
    <source>
        <dbReference type="ARBA" id="ARBA00022448"/>
    </source>
</evidence>
<dbReference type="GO" id="GO:0005886">
    <property type="term" value="C:plasma membrane"/>
    <property type="evidence" value="ECO:0007669"/>
    <property type="project" value="UniProtKB-SubCell"/>
</dbReference>
<dbReference type="AlphaFoldDB" id="A0A4R5DQG2"/>
<sequence>MFFSELFLFLSSIFAFSVSVVCGGGAGLLLIPILKSMVPAAQVPAALSIGTASSSLSRIAIFRSHIDWKIVARFVPPALPAVWLGAWLLKFINPLYLELILGLFLVGNLPTLLKKGIVSEESDSLPVIYLSLIGLAAGFVSGLTGAVGLLFNRFYLRSGLSKEQIVATRAANEILLHIIKLALYASFGLLTIKAIGFGALIAVAALGSSWIMKWLLPKISPSFFKRIGYAAMVISGLSLFGGAASRLVQDNGAGISLTPVSGGIETQLQWRQGYFALEFQYDEGIEFENKIGMNELPIEKQIIARKLIRGADKFILEEVFGISKHYYEVYIIRKGKLEKFDI</sequence>
<gene>
    <name evidence="9" type="ORF">E0F88_19535</name>
</gene>
<evidence type="ECO:0000256" key="5">
    <source>
        <dbReference type="ARBA" id="ARBA00022692"/>
    </source>
</evidence>
<dbReference type="InterPro" id="IPR002781">
    <property type="entry name" value="TM_pro_TauE-like"/>
</dbReference>
<keyword evidence="5 8" id="KW-0812">Transmembrane</keyword>
<evidence type="ECO:0000256" key="6">
    <source>
        <dbReference type="ARBA" id="ARBA00022989"/>
    </source>
</evidence>
<name>A0A4R5DQG2_9BACT</name>
<keyword evidence="7 8" id="KW-0472">Membrane</keyword>
<keyword evidence="3" id="KW-0813">Transport</keyword>
<evidence type="ECO:0000313" key="9">
    <source>
        <dbReference type="EMBL" id="TDE13245.1"/>
    </source>
</evidence>
<keyword evidence="6 8" id="KW-1133">Transmembrane helix</keyword>
<dbReference type="RefSeq" id="WP_131959967.1">
    <property type="nucleotide sequence ID" value="NZ_SMFL01000007.1"/>
</dbReference>
<evidence type="ECO:0000256" key="7">
    <source>
        <dbReference type="ARBA" id="ARBA00023136"/>
    </source>
</evidence>
<proteinExistence type="inferred from homology"/>
<dbReference type="PANTHER" id="PTHR30269">
    <property type="entry name" value="TRANSMEMBRANE PROTEIN YFCA"/>
    <property type="match status" value="1"/>
</dbReference>
<organism evidence="9 10">
    <name type="scientific">Dyadobacter psychrotolerans</name>
    <dbReference type="NCBI Taxonomy" id="2541721"/>
    <lineage>
        <taxon>Bacteria</taxon>
        <taxon>Pseudomonadati</taxon>
        <taxon>Bacteroidota</taxon>
        <taxon>Cytophagia</taxon>
        <taxon>Cytophagales</taxon>
        <taxon>Spirosomataceae</taxon>
        <taxon>Dyadobacter</taxon>
    </lineage>
</organism>
<protein>
    <recommendedName>
        <fullName evidence="8">Probable membrane transporter protein</fullName>
    </recommendedName>
</protein>